<dbReference type="InParanoid" id="E0VN87"/>
<dbReference type="EMBL" id="DS235335">
    <property type="protein sequence ID" value="EEB14843.1"/>
    <property type="molecule type" value="Genomic_DNA"/>
</dbReference>
<keyword evidence="4" id="KW-1185">Reference proteome</keyword>
<dbReference type="CTD" id="8236297"/>
<reference evidence="2" key="2">
    <citation type="submission" date="2007-04" db="EMBL/GenBank/DDBJ databases">
        <title>The genome of the human body louse.</title>
        <authorList>
            <consortium name="The Human Body Louse Genome Consortium"/>
            <person name="Kirkness E."/>
            <person name="Walenz B."/>
            <person name="Hass B."/>
            <person name="Bruggner R."/>
            <person name="Strausberg R."/>
        </authorList>
    </citation>
    <scope>NUCLEOTIDE SEQUENCE</scope>
    <source>
        <strain evidence="2">USDA</strain>
    </source>
</reference>
<reference evidence="2" key="1">
    <citation type="submission" date="2007-04" db="EMBL/GenBank/DDBJ databases">
        <title>Annotation of Pediculus humanus corporis strain USDA.</title>
        <authorList>
            <person name="Kirkness E."/>
            <person name="Hannick L."/>
            <person name="Hass B."/>
            <person name="Bruggner R."/>
            <person name="Lawson D."/>
            <person name="Bidwell S."/>
            <person name="Joardar V."/>
            <person name="Caler E."/>
            <person name="Walenz B."/>
            <person name="Inman J."/>
            <person name="Schobel S."/>
            <person name="Galinsky K."/>
            <person name="Amedeo P."/>
            <person name="Strausberg R."/>
        </authorList>
    </citation>
    <scope>NUCLEOTIDE SEQUENCE</scope>
    <source>
        <strain evidence="2">USDA</strain>
    </source>
</reference>
<evidence type="ECO:0000313" key="4">
    <source>
        <dbReference type="Proteomes" id="UP000009046"/>
    </source>
</evidence>
<dbReference type="Proteomes" id="UP000009046">
    <property type="component" value="Unassembled WGS sequence"/>
</dbReference>
<accession>E0VN87</accession>
<dbReference type="KEGG" id="phu:Phum_PHUM331800"/>
<proteinExistence type="predicted"/>
<name>E0VN87_PEDHC</name>
<feature type="region of interest" description="Disordered" evidence="1">
    <location>
        <begin position="47"/>
        <end position="68"/>
    </location>
</feature>
<gene>
    <name evidence="3" type="primary">8236297</name>
    <name evidence="2" type="ORF">Phum_PHUM331800</name>
</gene>
<feature type="compositionally biased region" description="Polar residues" evidence="1">
    <location>
        <begin position="48"/>
        <end position="60"/>
    </location>
</feature>
<organism>
    <name type="scientific">Pediculus humanus subsp. corporis</name>
    <name type="common">Body louse</name>
    <dbReference type="NCBI Taxonomy" id="121224"/>
    <lineage>
        <taxon>Eukaryota</taxon>
        <taxon>Metazoa</taxon>
        <taxon>Ecdysozoa</taxon>
        <taxon>Arthropoda</taxon>
        <taxon>Hexapoda</taxon>
        <taxon>Insecta</taxon>
        <taxon>Pterygota</taxon>
        <taxon>Neoptera</taxon>
        <taxon>Paraneoptera</taxon>
        <taxon>Psocodea</taxon>
        <taxon>Troctomorpha</taxon>
        <taxon>Phthiraptera</taxon>
        <taxon>Anoplura</taxon>
        <taxon>Pediculidae</taxon>
        <taxon>Pediculus</taxon>
    </lineage>
</organism>
<sequence>MKIPKRYLRYWVEAIGRHNFVGNKTIEQFPAYFQSIHNNIHSCEKQPNKQATNTSINNRIPQAGEVHG</sequence>
<dbReference type="RefSeq" id="XP_002427581.1">
    <property type="nucleotide sequence ID" value="XM_002427536.1"/>
</dbReference>
<protein>
    <submittedName>
        <fullName evidence="2 3">Uncharacterized protein</fullName>
    </submittedName>
</protein>
<dbReference type="AlphaFoldDB" id="E0VN87"/>
<evidence type="ECO:0000313" key="3">
    <source>
        <dbReference type="EnsemblMetazoa" id="PHUM331800-PA"/>
    </source>
</evidence>
<reference evidence="3" key="3">
    <citation type="submission" date="2021-02" db="UniProtKB">
        <authorList>
            <consortium name="EnsemblMetazoa"/>
        </authorList>
    </citation>
    <scope>IDENTIFICATION</scope>
    <source>
        <strain evidence="3">USDA</strain>
    </source>
</reference>
<dbReference type="EnsemblMetazoa" id="PHUM331800-RA">
    <property type="protein sequence ID" value="PHUM331800-PA"/>
    <property type="gene ID" value="PHUM331800"/>
</dbReference>
<evidence type="ECO:0000256" key="1">
    <source>
        <dbReference type="SAM" id="MobiDB-lite"/>
    </source>
</evidence>
<evidence type="ECO:0000313" key="2">
    <source>
        <dbReference type="EMBL" id="EEB14843.1"/>
    </source>
</evidence>
<dbReference type="GeneID" id="8236297"/>
<dbReference type="HOGENOM" id="CLU_2797022_0_0_1"/>
<dbReference type="VEuPathDB" id="VectorBase:PHUM331800"/>
<dbReference type="EMBL" id="AAZO01003851">
    <property type="status" value="NOT_ANNOTATED_CDS"/>
    <property type="molecule type" value="Genomic_DNA"/>
</dbReference>